<dbReference type="InterPro" id="IPR027417">
    <property type="entry name" value="P-loop_NTPase"/>
</dbReference>
<dbReference type="Gene3D" id="3.40.50.300">
    <property type="entry name" value="P-loop containing nucleotide triphosphate hydrolases"/>
    <property type="match status" value="1"/>
</dbReference>
<accession>A0AAD5VGB7</accession>
<sequence length="495" mass="55663">MQSSFIDSLSVRLREPTTHDATQYYSAGGEYEPKNNPNAALDLSARDPPPRCHPGTRVRINEDLIAWLNSPDRDFDVRWLCGPSGTGKSAVAEACFELGRLGAAFFFSCLNGRDKSKIVIPSLVYQLCLHCPAYKSLVTEILANDPQPFVQLKIKGHPCCRQPLVIVLDGLDECAGIPAQSDRNLTCETTQFADRILSTTTQRIGVNNPLCILDALYTRILSNVPQEVLSTTLDILAQLALSSPHWSGKHVSAQVLCNVLRLEQHTFYGALAKLHSVILVPAPANACLESLRFCHASFPDYLLDTGRSGKFGITKSWAFEIIASRYLNWYGVLIASNNLNDFLNDFDFRYIDAHGRESVPWFVNWIHRHYPSHSILRTQPSYPIDFELLEHVKHLTGEKSVIPGVKLPFPDFGWFVFPAFNLSRELLFLGCGQKTVAVLFTRSRNPSIDVNNIEVGLSAELVSRYRRMIDQHDEPGWIEEIIEMFNEESLRDALE</sequence>
<proteinExistence type="predicted"/>
<keyword evidence="5" id="KW-1185">Reference proteome</keyword>
<feature type="domain" description="Nephrocystin 3-like N-terminal" evidence="3">
    <location>
        <begin position="62"/>
        <end position="179"/>
    </location>
</feature>
<keyword evidence="1" id="KW-0677">Repeat</keyword>
<dbReference type="SUPFAM" id="SSF52540">
    <property type="entry name" value="P-loop containing nucleoside triphosphate hydrolases"/>
    <property type="match status" value="1"/>
</dbReference>
<dbReference type="EMBL" id="JANIEX010001800">
    <property type="protein sequence ID" value="KAJ3554347.1"/>
    <property type="molecule type" value="Genomic_DNA"/>
</dbReference>
<comment type="caution">
    <text evidence="4">The sequence shown here is derived from an EMBL/GenBank/DDBJ whole genome shotgun (WGS) entry which is preliminary data.</text>
</comment>
<evidence type="ECO:0000256" key="2">
    <source>
        <dbReference type="SAM" id="MobiDB-lite"/>
    </source>
</evidence>
<evidence type="ECO:0000259" key="3">
    <source>
        <dbReference type="Pfam" id="PF24883"/>
    </source>
</evidence>
<evidence type="ECO:0000256" key="1">
    <source>
        <dbReference type="ARBA" id="ARBA00022737"/>
    </source>
</evidence>
<name>A0AAD5VGB7_9AGAR</name>
<dbReference type="AlphaFoldDB" id="A0AAD5VGB7"/>
<dbReference type="InterPro" id="IPR056884">
    <property type="entry name" value="NPHP3-like_N"/>
</dbReference>
<protein>
    <recommendedName>
        <fullName evidence="3">Nephrocystin 3-like N-terminal domain-containing protein</fullName>
    </recommendedName>
</protein>
<feature type="region of interest" description="Disordered" evidence="2">
    <location>
        <begin position="24"/>
        <end position="47"/>
    </location>
</feature>
<gene>
    <name evidence="4" type="ORF">NP233_g12441</name>
</gene>
<organism evidence="4 5">
    <name type="scientific">Leucocoprinus birnbaumii</name>
    <dbReference type="NCBI Taxonomy" id="56174"/>
    <lineage>
        <taxon>Eukaryota</taxon>
        <taxon>Fungi</taxon>
        <taxon>Dikarya</taxon>
        <taxon>Basidiomycota</taxon>
        <taxon>Agaricomycotina</taxon>
        <taxon>Agaricomycetes</taxon>
        <taxon>Agaricomycetidae</taxon>
        <taxon>Agaricales</taxon>
        <taxon>Agaricineae</taxon>
        <taxon>Agaricaceae</taxon>
        <taxon>Leucocoprinus</taxon>
    </lineage>
</organism>
<evidence type="ECO:0000313" key="5">
    <source>
        <dbReference type="Proteomes" id="UP001213000"/>
    </source>
</evidence>
<dbReference type="Pfam" id="PF24883">
    <property type="entry name" value="NPHP3_N"/>
    <property type="match status" value="1"/>
</dbReference>
<dbReference type="Proteomes" id="UP001213000">
    <property type="component" value="Unassembled WGS sequence"/>
</dbReference>
<reference evidence="4" key="1">
    <citation type="submission" date="2022-07" db="EMBL/GenBank/DDBJ databases">
        <title>Genome Sequence of Leucocoprinus birnbaumii.</title>
        <authorList>
            <person name="Buettner E."/>
        </authorList>
    </citation>
    <scope>NUCLEOTIDE SEQUENCE</scope>
    <source>
        <strain evidence="4">VT141</strain>
    </source>
</reference>
<evidence type="ECO:0000313" key="4">
    <source>
        <dbReference type="EMBL" id="KAJ3554347.1"/>
    </source>
</evidence>